<dbReference type="AlphaFoldDB" id="A0A1G2RBR0"/>
<protein>
    <recommendedName>
        <fullName evidence="4">Zinc ribbon domain-containing protein</fullName>
    </recommendedName>
</protein>
<evidence type="ECO:0000313" key="3">
    <source>
        <dbReference type="Proteomes" id="UP000177078"/>
    </source>
</evidence>
<name>A0A1G2RBR0_9BACT</name>
<sequence>MRKLSIKKSENIKIKCPFCKDKIPSNATRCSHCTADLSGKEAQDNIEKQLKHRKKNIIIGLSFLGFLVFLIVIVVATSPSSNTPSSEEKIAVNIKDVFAPNKNDPYSVVLIIENKNSFDWGDCELKLNNEFKTKMQLISIGNNEVPLISFARKDGTFFDIRKYTYNSFEVQCKKPYFDVQKYSY</sequence>
<gene>
    <name evidence="2" type="ORF">A3F15_01970</name>
</gene>
<evidence type="ECO:0000313" key="2">
    <source>
        <dbReference type="EMBL" id="OHA70284.1"/>
    </source>
</evidence>
<organism evidence="2 3">
    <name type="scientific">Candidatus Wildermuthbacteria bacterium RIFCSPHIGHO2_12_FULL_40_12</name>
    <dbReference type="NCBI Taxonomy" id="1802457"/>
    <lineage>
        <taxon>Bacteria</taxon>
        <taxon>Candidatus Wildermuthiibacteriota</taxon>
    </lineage>
</organism>
<keyword evidence="1" id="KW-0472">Membrane</keyword>
<dbReference type="STRING" id="1802457.A3F15_01970"/>
<keyword evidence="1" id="KW-1133">Transmembrane helix</keyword>
<dbReference type="EMBL" id="MHUC01000033">
    <property type="protein sequence ID" value="OHA70284.1"/>
    <property type="molecule type" value="Genomic_DNA"/>
</dbReference>
<evidence type="ECO:0000256" key="1">
    <source>
        <dbReference type="SAM" id="Phobius"/>
    </source>
</evidence>
<dbReference type="Proteomes" id="UP000177078">
    <property type="component" value="Unassembled WGS sequence"/>
</dbReference>
<keyword evidence="1" id="KW-0812">Transmembrane</keyword>
<comment type="caution">
    <text evidence="2">The sequence shown here is derived from an EMBL/GenBank/DDBJ whole genome shotgun (WGS) entry which is preliminary data.</text>
</comment>
<reference evidence="2 3" key="1">
    <citation type="journal article" date="2016" name="Nat. Commun.">
        <title>Thousands of microbial genomes shed light on interconnected biogeochemical processes in an aquifer system.</title>
        <authorList>
            <person name="Anantharaman K."/>
            <person name="Brown C.T."/>
            <person name="Hug L.A."/>
            <person name="Sharon I."/>
            <person name="Castelle C.J."/>
            <person name="Probst A.J."/>
            <person name="Thomas B.C."/>
            <person name="Singh A."/>
            <person name="Wilkins M.J."/>
            <person name="Karaoz U."/>
            <person name="Brodie E.L."/>
            <person name="Williams K.H."/>
            <person name="Hubbard S.S."/>
            <person name="Banfield J.F."/>
        </authorList>
    </citation>
    <scope>NUCLEOTIDE SEQUENCE [LARGE SCALE GENOMIC DNA]</scope>
</reference>
<feature type="transmembrane region" description="Helical" evidence="1">
    <location>
        <begin position="57"/>
        <end position="76"/>
    </location>
</feature>
<accession>A0A1G2RBR0</accession>
<evidence type="ECO:0008006" key="4">
    <source>
        <dbReference type="Google" id="ProtNLM"/>
    </source>
</evidence>
<proteinExistence type="predicted"/>